<dbReference type="EMBL" id="CAJNOJ010000351">
    <property type="protein sequence ID" value="CAF1412898.1"/>
    <property type="molecule type" value="Genomic_DNA"/>
</dbReference>
<accession>A0A815LVH2</accession>
<evidence type="ECO:0000313" key="3">
    <source>
        <dbReference type="Proteomes" id="UP000663852"/>
    </source>
</evidence>
<reference evidence="2" key="1">
    <citation type="submission" date="2021-02" db="EMBL/GenBank/DDBJ databases">
        <authorList>
            <person name="Nowell W R."/>
        </authorList>
    </citation>
    <scope>NUCLEOTIDE SEQUENCE</scope>
</reference>
<dbReference type="OrthoDB" id="5953235at2759"/>
<proteinExistence type="predicted"/>
<evidence type="ECO:0000256" key="1">
    <source>
        <dbReference type="SAM" id="SignalP"/>
    </source>
</evidence>
<comment type="caution">
    <text evidence="2">The sequence shown here is derived from an EMBL/GenBank/DDBJ whole genome shotgun (WGS) entry which is preliminary data.</text>
</comment>
<evidence type="ECO:0000313" key="2">
    <source>
        <dbReference type="EMBL" id="CAF1412898.1"/>
    </source>
</evidence>
<dbReference type="Proteomes" id="UP000663852">
    <property type="component" value="Unassembled WGS sequence"/>
</dbReference>
<dbReference type="AlphaFoldDB" id="A0A815LVH2"/>
<feature type="chain" id="PRO_5032682957" evidence="1">
    <location>
        <begin position="24"/>
        <end position="607"/>
    </location>
</feature>
<organism evidence="2 3">
    <name type="scientific">Adineta ricciae</name>
    <name type="common">Rotifer</name>
    <dbReference type="NCBI Taxonomy" id="249248"/>
    <lineage>
        <taxon>Eukaryota</taxon>
        <taxon>Metazoa</taxon>
        <taxon>Spiralia</taxon>
        <taxon>Gnathifera</taxon>
        <taxon>Rotifera</taxon>
        <taxon>Eurotatoria</taxon>
        <taxon>Bdelloidea</taxon>
        <taxon>Adinetida</taxon>
        <taxon>Adinetidae</taxon>
        <taxon>Adineta</taxon>
    </lineage>
</organism>
<name>A0A815LVH2_ADIRI</name>
<gene>
    <name evidence="2" type="ORF">EDS130_LOCUS36865</name>
</gene>
<keyword evidence="1" id="KW-0732">Signal</keyword>
<feature type="signal peptide" evidence="1">
    <location>
        <begin position="1"/>
        <end position="23"/>
    </location>
</feature>
<sequence>MRMKGILYLSFLVLLLLHDVIDGAHFRGGIISWRPLNPKPAPSDTTAVILIHQRYFWNRTWGSFTPRTFVCTEANVAAKTNISVGAAYLQCLNNCPSSNYTNNTVSVTTKTTDCQNNSMIESVAGEKYDQVTLLLNTSITIGYQSNAWMAQLYKGGGGDWSIVNRLNLVLRPDGYINSSPVTNTLPVIFYQIKTPIVHIVQMADNDPTDILKCRWSDANSAYNYNQVDECGGICSGLPIGAAVEPTNCTLTFNLPTADIYYAVALQIQDFYDSSYTIPMSSVPIQFLFYGYNITSTCTPPSIIGVRPNRACIGVAINVTFNETIIVETYCPGQSVVDFITASPYGMTHSSITHISTFKWTMILTWTPAQEQAGPQTFCAAALDNENLQSTPWCVTYLVNYTAPDLLQPTYVQGTASPVGTVFQNQSRFTIQAKGQVGRPSRNGTNIYFNDAATNQSVLQYDAGYAPNIIYTGNVIVIITNYTWTPGKFYYITIDSGFSSGSVFCHAESAPISDPTYWRFNIWDPAVSSTTTTTTTPFTTVTVTTRPTSTTSINTLLTTTGIVITTTAVVTTTVISTTSSTATITTTGSTTSVSVSDTVDIINPQDIV</sequence>
<protein>
    <submittedName>
        <fullName evidence="2">Uncharacterized protein</fullName>
    </submittedName>
</protein>